<evidence type="ECO:0000256" key="19">
    <source>
        <dbReference type="PIRSR" id="PIRSR603187-1"/>
    </source>
</evidence>
<dbReference type="EMBL" id="CP039393">
    <property type="protein sequence ID" value="QCD37112.1"/>
    <property type="molecule type" value="Genomic_DNA"/>
</dbReference>
<evidence type="ECO:0000256" key="18">
    <source>
        <dbReference type="ARBA" id="ARBA00032375"/>
    </source>
</evidence>
<evidence type="ECO:0000256" key="17">
    <source>
        <dbReference type="ARBA" id="ARBA00023237"/>
    </source>
</evidence>
<keyword evidence="11" id="KW-0732">Signal</keyword>
<keyword evidence="13 20" id="KW-0106">Calcium</keyword>
<keyword evidence="8" id="KW-1134">Transmembrane beta strand</keyword>
<keyword evidence="14" id="KW-0442">Lipid degradation</keyword>
<evidence type="ECO:0000256" key="1">
    <source>
        <dbReference type="ARBA" id="ARBA00000111"/>
    </source>
</evidence>
<name>A0A4P7VRY3_9BACT</name>
<dbReference type="Proteomes" id="UP000297031">
    <property type="component" value="Chromosome"/>
</dbReference>
<evidence type="ECO:0000256" key="15">
    <source>
        <dbReference type="ARBA" id="ARBA00023098"/>
    </source>
</evidence>
<comment type="similarity">
    <text evidence="4">Belongs to the phospholipase A1 family.</text>
</comment>
<keyword evidence="22" id="KW-1185">Reference proteome</keyword>
<dbReference type="PRINTS" id="PR01486">
    <property type="entry name" value="PHPHLIPASEA1"/>
</dbReference>
<evidence type="ECO:0000256" key="2">
    <source>
        <dbReference type="ARBA" id="ARBA00001604"/>
    </source>
</evidence>
<proteinExistence type="inferred from homology"/>
<dbReference type="GO" id="GO:0008970">
    <property type="term" value="F:phospholipase A1 activity"/>
    <property type="evidence" value="ECO:0007669"/>
    <property type="project" value="UniProtKB-EC"/>
</dbReference>
<dbReference type="EC" id="3.1.1.32" evidence="6"/>
<feature type="binding site" description="in dimeric form" evidence="20">
    <location>
        <position position="141"/>
    </location>
    <ligand>
        <name>Ca(2+)</name>
        <dbReference type="ChEBI" id="CHEBI:29108"/>
        <label>1</label>
    </ligand>
</feature>
<dbReference type="PANTHER" id="PTHR40457">
    <property type="entry name" value="PHOSPHOLIPASE A1"/>
    <property type="match status" value="1"/>
</dbReference>
<dbReference type="KEGG" id="mgod:E7746_12785"/>
<evidence type="ECO:0000256" key="16">
    <source>
        <dbReference type="ARBA" id="ARBA00023136"/>
    </source>
</evidence>
<reference evidence="21 22" key="1">
    <citation type="submission" date="2019-02" db="EMBL/GenBank/DDBJ databases">
        <title>Isolation and identification of novel species under the genus Muribaculum.</title>
        <authorList>
            <person name="Miyake S."/>
            <person name="Ding Y."/>
            <person name="Low A."/>
            <person name="Soh M."/>
            <person name="Seedorf H."/>
        </authorList>
    </citation>
    <scope>NUCLEOTIDE SEQUENCE [LARGE SCALE GENOMIC DNA]</scope>
    <source>
        <strain evidence="21 22">TLL-A4</strain>
    </source>
</reference>
<dbReference type="Pfam" id="PF02253">
    <property type="entry name" value="PLA1"/>
    <property type="match status" value="1"/>
</dbReference>
<comment type="subcellular location">
    <subcellularLocation>
        <location evidence="3">Cell outer membrane</location>
        <topology evidence="3">Multi-pass membrane protein</topology>
    </subcellularLocation>
</comment>
<evidence type="ECO:0000313" key="21">
    <source>
        <dbReference type="EMBL" id="QCD37112.1"/>
    </source>
</evidence>
<keyword evidence="17" id="KW-0998">Cell outer membrane</keyword>
<evidence type="ECO:0000256" key="13">
    <source>
        <dbReference type="ARBA" id="ARBA00022837"/>
    </source>
</evidence>
<comment type="catalytic activity">
    <reaction evidence="1">
        <text>a 1,2-diacyl-sn-glycero-3-phosphocholine + H2O = a 2-acyl-sn-glycero-3-phosphocholine + a fatty acid + H(+)</text>
        <dbReference type="Rhea" id="RHEA:18689"/>
        <dbReference type="ChEBI" id="CHEBI:15377"/>
        <dbReference type="ChEBI" id="CHEBI:15378"/>
        <dbReference type="ChEBI" id="CHEBI:28868"/>
        <dbReference type="ChEBI" id="CHEBI:57643"/>
        <dbReference type="ChEBI" id="CHEBI:57875"/>
        <dbReference type="EC" id="3.1.1.32"/>
    </reaction>
</comment>
<sequence length="268" mass="31001">MFVPSVATGQIVAPSRDAVYDVDSMRREFDNAPYFGLYKDNYFIFGPSIGPKANKSNTNVKFQISVAQRLSKSVLPFNTYLFLFYTQKCFWNVLQKSMPMTDLNFNPGIGLARPLFVKDRFIGKAIFLIEHESNGKAGKMSRSWNKITFGANILIDPTIMVHGKFWIPIVDGENNRDILRYSGIYQMGLSYMPPSKRFGASVVLVKRKGWNLNYNTIIELNYRLFKAENQYFFMQYYNGYGEGLLEYNKFHSQLRVGLVIKPQFFSDY</sequence>
<dbReference type="InterPro" id="IPR036541">
    <property type="entry name" value="PLipase_A1_sf"/>
</dbReference>
<feature type="active site" description="Nucleophile" evidence="19">
    <location>
        <position position="133"/>
    </location>
</feature>
<dbReference type="AlphaFoldDB" id="A0A4P7VRY3"/>
<evidence type="ECO:0000256" key="6">
    <source>
        <dbReference type="ARBA" id="ARBA00013179"/>
    </source>
</evidence>
<keyword evidence="15" id="KW-0443">Lipid metabolism</keyword>
<comment type="catalytic activity">
    <reaction evidence="2">
        <text>a 1,2-diacyl-sn-glycero-3-phosphocholine + H2O = a 1-acyl-sn-glycero-3-phosphocholine + a fatty acid + H(+)</text>
        <dbReference type="Rhea" id="RHEA:15801"/>
        <dbReference type="ChEBI" id="CHEBI:15377"/>
        <dbReference type="ChEBI" id="CHEBI:15378"/>
        <dbReference type="ChEBI" id="CHEBI:28868"/>
        <dbReference type="ChEBI" id="CHEBI:57643"/>
        <dbReference type="ChEBI" id="CHEBI:58168"/>
        <dbReference type="EC" id="3.1.1.4"/>
    </reaction>
</comment>
<evidence type="ECO:0000256" key="20">
    <source>
        <dbReference type="PIRSR" id="PIRSR603187-2"/>
    </source>
</evidence>
<dbReference type="GO" id="GO:0016042">
    <property type="term" value="P:lipid catabolic process"/>
    <property type="evidence" value="ECO:0007669"/>
    <property type="project" value="UniProtKB-KW"/>
</dbReference>
<dbReference type="EC" id="3.1.1.4" evidence="7"/>
<dbReference type="OrthoDB" id="188433at2"/>
<keyword evidence="16" id="KW-0472">Membrane</keyword>
<accession>A0A4P7VRY3</accession>
<evidence type="ECO:0000256" key="3">
    <source>
        <dbReference type="ARBA" id="ARBA00004571"/>
    </source>
</evidence>
<evidence type="ECO:0000256" key="8">
    <source>
        <dbReference type="ARBA" id="ARBA00022452"/>
    </source>
</evidence>
<evidence type="ECO:0000256" key="14">
    <source>
        <dbReference type="ARBA" id="ARBA00022963"/>
    </source>
</evidence>
<evidence type="ECO:0000256" key="11">
    <source>
        <dbReference type="ARBA" id="ARBA00022729"/>
    </source>
</evidence>
<comment type="cofactor">
    <cofactor evidence="20">
        <name>Ca(2+)</name>
        <dbReference type="ChEBI" id="CHEBI:29108"/>
    </cofactor>
    <text evidence="20">Binds 1 Ca(2+) ion per monomer.</text>
</comment>
<dbReference type="GO" id="GO:0046872">
    <property type="term" value="F:metal ion binding"/>
    <property type="evidence" value="ECO:0007669"/>
    <property type="project" value="UniProtKB-KW"/>
</dbReference>
<evidence type="ECO:0000313" key="22">
    <source>
        <dbReference type="Proteomes" id="UP000297031"/>
    </source>
</evidence>
<evidence type="ECO:0000256" key="4">
    <source>
        <dbReference type="ARBA" id="ARBA00010525"/>
    </source>
</evidence>
<feature type="active site" description="Proton acceptor" evidence="19">
    <location>
        <position position="131"/>
    </location>
</feature>
<feature type="binding site" description="in dimeric form" evidence="20">
    <location>
        <position position="97"/>
    </location>
    <ligand>
        <name>Ca(2+)</name>
        <dbReference type="ChEBI" id="CHEBI:29108"/>
        <label>1</label>
    </ligand>
</feature>
<dbReference type="SUPFAM" id="SSF56931">
    <property type="entry name" value="Outer membrane phospholipase A (OMPLA)"/>
    <property type="match status" value="1"/>
</dbReference>
<evidence type="ECO:0000256" key="10">
    <source>
        <dbReference type="ARBA" id="ARBA00022723"/>
    </source>
</evidence>
<dbReference type="InterPro" id="IPR003187">
    <property type="entry name" value="PLipase_A1"/>
</dbReference>
<evidence type="ECO:0000256" key="9">
    <source>
        <dbReference type="ARBA" id="ARBA00022692"/>
    </source>
</evidence>
<evidence type="ECO:0000256" key="12">
    <source>
        <dbReference type="ARBA" id="ARBA00022801"/>
    </source>
</evidence>
<gene>
    <name evidence="21" type="ORF">E7746_12785</name>
</gene>
<protein>
    <recommendedName>
        <fullName evidence="18">Phosphatidylcholine 1-acylhydrolase</fullName>
        <ecNumber evidence="6">3.1.1.32</ecNumber>
        <ecNumber evidence="7">3.1.1.4</ecNumber>
    </recommendedName>
</protein>
<dbReference type="PANTHER" id="PTHR40457:SF1">
    <property type="entry name" value="PHOSPHOLIPASE A1"/>
    <property type="match status" value="1"/>
</dbReference>
<dbReference type="GO" id="GO:0004623">
    <property type="term" value="F:phospholipase A2 activity"/>
    <property type="evidence" value="ECO:0007669"/>
    <property type="project" value="UniProtKB-EC"/>
</dbReference>
<comment type="subunit">
    <text evidence="5">Homodimer; dimerization is reversible, and the dimeric form is the active one.</text>
</comment>
<dbReference type="Gene3D" id="2.40.230.10">
    <property type="entry name" value="Phospholipase A1"/>
    <property type="match status" value="1"/>
</dbReference>
<dbReference type="GO" id="GO:0009279">
    <property type="term" value="C:cell outer membrane"/>
    <property type="evidence" value="ECO:0007669"/>
    <property type="project" value="UniProtKB-SubCell"/>
</dbReference>
<organism evidence="21 22">
    <name type="scientific">Muribaculum gordoncarteri</name>
    <dbReference type="NCBI Taxonomy" id="2530390"/>
    <lineage>
        <taxon>Bacteria</taxon>
        <taxon>Pseudomonadati</taxon>
        <taxon>Bacteroidota</taxon>
        <taxon>Bacteroidia</taxon>
        <taxon>Bacteroidales</taxon>
        <taxon>Muribaculaceae</taxon>
        <taxon>Muribaculum</taxon>
    </lineage>
</organism>
<keyword evidence="12" id="KW-0378">Hydrolase</keyword>
<keyword evidence="10 20" id="KW-0479">Metal-binding</keyword>
<evidence type="ECO:0000256" key="5">
    <source>
        <dbReference type="ARBA" id="ARBA00011702"/>
    </source>
</evidence>
<keyword evidence="9" id="KW-0812">Transmembrane</keyword>
<evidence type="ECO:0000256" key="7">
    <source>
        <dbReference type="ARBA" id="ARBA00013278"/>
    </source>
</evidence>